<comment type="caution">
    <text evidence="2">The sequence shown here is derived from an EMBL/GenBank/DDBJ whole genome shotgun (WGS) entry which is preliminary data.</text>
</comment>
<dbReference type="Proteomes" id="UP000828390">
    <property type="component" value="Unassembled WGS sequence"/>
</dbReference>
<name>A0A9D4M508_DREPO</name>
<evidence type="ECO:0000313" key="3">
    <source>
        <dbReference type="Proteomes" id="UP000828390"/>
    </source>
</evidence>
<dbReference type="InterPro" id="IPR005312">
    <property type="entry name" value="DUF1759"/>
</dbReference>
<sequence length="78" mass="8729">MAIGGFPLTGRNYQSAIELLRERYGQTHKIIDNFMTLLLEAPTGCATQSYQEPRRKQVAASGATCGHRAGNQNHRRRL</sequence>
<feature type="region of interest" description="Disordered" evidence="1">
    <location>
        <begin position="59"/>
        <end position="78"/>
    </location>
</feature>
<dbReference type="EMBL" id="JAIWYP010000002">
    <property type="protein sequence ID" value="KAH3870353.1"/>
    <property type="molecule type" value="Genomic_DNA"/>
</dbReference>
<protein>
    <submittedName>
        <fullName evidence="2">Uncharacterized protein</fullName>
    </submittedName>
</protein>
<proteinExistence type="predicted"/>
<dbReference type="AlphaFoldDB" id="A0A9D4M508"/>
<reference evidence="2" key="1">
    <citation type="journal article" date="2019" name="bioRxiv">
        <title>The Genome of the Zebra Mussel, Dreissena polymorpha: A Resource for Invasive Species Research.</title>
        <authorList>
            <person name="McCartney M.A."/>
            <person name="Auch B."/>
            <person name="Kono T."/>
            <person name="Mallez S."/>
            <person name="Zhang Y."/>
            <person name="Obille A."/>
            <person name="Becker A."/>
            <person name="Abrahante J.E."/>
            <person name="Garbe J."/>
            <person name="Badalamenti J.P."/>
            <person name="Herman A."/>
            <person name="Mangelson H."/>
            <person name="Liachko I."/>
            <person name="Sullivan S."/>
            <person name="Sone E.D."/>
            <person name="Koren S."/>
            <person name="Silverstein K.A.T."/>
            <person name="Beckman K.B."/>
            <person name="Gohl D.M."/>
        </authorList>
    </citation>
    <scope>NUCLEOTIDE SEQUENCE</scope>
    <source>
        <strain evidence="2">Duluth1</strain>
        <tissue evidence="2">Whole animal</tissue>
    </source>
</reference>
<evidence type="ECO:0000313" key="2">
    <source>
        <dbReference type="EMBL" id="KAH3870353.1"/>
    </source>
</evidence>
<reference evidence="2" key="2">
    <citation type="submission" date="2020-11" db="EMBL/GenBank/DDBJ databases">
        <authorList>
            <person name="McCartney M.A."/>
            <person name="Auch B."/>
            <person name="Kono T."/>
            <person name="Mallez S."/>
            <person name="Becker A."/>
            <person name="Gohl D.M."/>
            <person name="Silverstein K.A.T."/>
            <person name="Koren S."/>
            <person name="Bechman K.B."/>
            <person name="Herman A."/>
            <person name="Abrahante J.E."/>
            <person name="Garbe J."/>
        </authorList>
    </citation>
    <scope>NUCLEOTIDE SEQUENCE</scope>
    <source>
        <strain evidence="2">Duluth1</strain>
        <tissue evidence="2">Whole animal</tissue>
    </source>
</reference>
<accession>A0A9D4M508</accession>
<evidence type="ECO:0000256" key="1">
    <source>
        <dbReference type="SAM" id="MobiDB-lite"/>
    </source>
</evidence>
<organism evidence="2 3">
    <name type="scientific">Dreissena polymorpha</name>
    <name type="common">Zebra mussel</name>
    <name type="synonym">Mytilus polymorpha</name>
    <dbReference type="NCBI Taxonomy" id="45954"/>
    <lineage>
        <taxon>Eukaryota</taxon>
        <taxon>Metazoa</taxon>
        <taxon>Spiralia</taxon>
        <taxon>Lophotrochozoa</taxon>
        <taxon>Mollusca</taxon>
        <taxon>Bivalvia</taxon>
        <taxon>Autobranchia</taxon>
        <taxon>Heteroconchia</taxon>
        <taxon>Euheterodonta</taxon>
        <taxon>Imparidentia</taxon>
        <taxon>Neoheterodontei</taxon>
        <taxon>Myida</taxon>
        <taxon>Dreissenoidea</taxon>
        <taxon>Dreissenidae</taxon>
        <taxon>Dreissena</taxon>
    </lineage>
</organism>
<keyword evidence="3" id="KW-1185">Reference proteome</keyword>
<dbReference type="Pfam" id="PF03564">
    <property type="entry name" value="DUF1759"/>
    <property type="match status" value="1"/>
</dbReference>
<gene>
    <name evidence="2" type="ORF">DPMN_033535</name>
</gene>